<reference evidence="1 2" key="1">
    <citation type="submission" date="2021-06" db="EMBL/GenBank/DDBJ databases">
        <title>Caerostris darwini draft genome.</title>
        <authorList>
            <person name="Kono N."/>
            <person name="Arakawa K."/>
        </authorList>
    </citation>
    <scope>NUCLEOTIDE SEQUENCE [LARGE SCALE GENOMIC DNA]</scope>
</reference>
<dbReference type="EMBL" id="BPLQ01002393">
    <property type="protein sequence ID" value="GIX92431.1"/>
    <property type="molecule type" value="Genomic_DNA"/>
</dbReference>
<dbReference type="Proteomes" id="UP001054837">
    <property type="component" value="Unassembled WGS sequence"/>
</dbReference>
<protein>
    <submittedName>
        <fullName evidence="1">Uncharacterized protein</fullName>
    </submittedName>
</protein>
<keyword evidence="2" id="KW-1185">Reference proteome</keyword>
<gene>
    <name evidence="1" type="ORF">CDAR_595611</name>
</gene>
<evidence type="ECO:0000313" key="2">
    <source>
        <dbReference type="Proteomes" id="UP001054837"/>
    </source>
</evidence>
<sequence length="209" mass="24451">MVEFCRVTTYTIRRFEKGIPNVEYMCPYTDGTTTEKSLGLDVITTLCRGNTSTKQSFQENVHARNGTTTEKSLGLDVITTLCRGNTSTKQSFQENVLRWSTHQIIAEFCRVITYTVRRFKNDILDVEYILFYVSLNRWYHNRKDSLFRSNDNSLSRKHKHETVLSRNVGFRIKGLQWKTVESRALKIMIMVQMGFATKWQRLAKREING</sequence>
<proteinExistence type="predicted"/>
<name>A0AAV4P5W4_9ARAC</name>
<organism evidence="1 2">
    <name type="scientific">Caerostris darwini</name>
    <dbReference type="NCBI Taxonomy" id="1538125"/>
    <lineage>
        <taxon>Eukaryota</taxon>
        <taxon>Metazoa</taxon>
        <taxon>Ecdysozoa</taxon>
        <taxon>Arthropoda</taxon>
        <taxon>Chelicerata</taxon>
        <taxon>Arachnida</taxon>
        <taxon>Araneae</taxon>
        <taxon>Araneomorphae</taxon>
        <taxon>Entelegynae</taxon>
        <taxon>Araneoidea</taxon>
        <taxon>Araneidae</taxon>
        <taxon>Caerostris</taxon>
    </lineage>
</organism>
<evidence type="ECO:0000313" key="1">
    <source>
        <dbReference type="EMBL" id="GIX92431.1"/>
    </source>
</evidence>
<accession>A0AAV4P5W4</accession>
<dbReference type="AlphaFoldDB" id="A0AAV4P5W4"/>
<comment type="caution">
    <text evidence="1">The sequence shown here is derived from an EMBL/GenBank/DDBJ whole genome shotgun (WGS) entry which is preliminary data.</text>
</comment>